<keyword evidence="1" id="KW-0963">Cytoplasm</keyword>
<dbReference type="Gene3D" id="3.30.300.110">
    <property type="entry name" value="Met-10+ protein-like domains"/>
    <property type="match status" value="1"/>
</dbReference>
<reference evidence="7" key="1">
    <citation type="journal article" date="2020" name="mSystems">
        <title>Genome- and Community-Level Interaction Insights into Carbon Utilization and Element Cycling Functions of Hydrothermarchaeota in Hydrothermal Sediment.</title>
        <authorList>
            <person name="Zhou Z."/>
            <person name="Liu Y."/>
            <person name="Xu W."/>
            <person name="Pan J."/>
            <person name="Luo Z.H."/>
            <person name="Li M."/>
        </authorList>
    </citation>
    <scope>NUCLEOTIDE SEQUENCE [LARGE SCALE GENOMIC DNA]</scope>
    <source>
        <strain evidence="7">SpSt-1116</strain>
    </source>
</reference>
<dbReference type="InterPro" id="IPR029063">
    <property type="entry name" value="SAM-dependent_MTases_sf"/>
</dbReference>
<dbReference type="InterPro" id="IPR040601">
    <property type="entry name" value="Trm5a/b_N"/>
</dbReference>
<dbReference type="Gene3D" id="3.40.50.150">
    <property type="entry name" value="Vaccinia Virus protein VP39"/>
    <property type="match status" value="1"/>
</dbReference>
<sequence length="352" mass="40145">MRKRSPCIAIEARSAEDARRLLLEEGLLDKSLKIDRDVGRGLVYLPVVCTELAVRLVKEKLGVDASICSREFSKRMVWTRELLVKGALEEGGLPRHSYLLVGDIVVFNAKNAEEVERLRQTARVLSQAFPHFKAFYAKLLTEGEERVAKLVHLHGEYKTRTLVKEYGVGLWVDIARAYYNPRLAEEHYKISTLVSNGERVLDMFTGVGGFCLQILARKKAIVYCNDINREAIRLLHESLAYNFNRLKGRVVVLNCDAKLLPEVLSKSSFDRIIMNHPTKWLEFIGVAKELVKCGGTIHLYALLEKREASKSEISKLMGEGFEVKRVEEVLEYSPKRSVFRADLLYCKDGQER</sequence>
<dbReference type="GO" id="GO:0008175">
    <property type="term" value="F:tRNA methyltransferase activity"/>
    <property type="evidence" value="ECO:0007669"/>
    <property type="project" value="TreeGrafter"/>
</dbReference>
<dbReference type="Gene3D" id="3.30.70.2580">
    <property type="match status" value="1"/>
</dbReference>
<dbReference type="PANTHER" id="PTHR23245">
    <property type="entry name" value="TRNA METHYLTRANSFERASE"/>
    <property type="match status" value="1"/>
</dbReference>
<keyword evidence="4" id="KW-0949">S-adenosyl-L-methionine</keyword>
<evidence type="ECO:0000256" key="5">
    <source>
        <dbReference type="ARBA" id="ARBA00022694"/>
    </source>
</evidence>
<dbReference type="EMBL" id="DRZC01000026">
    <property type="protein sequence ID" value="HHQ80178.1"/>
    <property type="molecule type" value="Genomic_DNA"/>
</dbReference>
<protein>
    <recommendedName>
        <fullName evidence="6">SAM-dependent methyltransferase TRM5/TYW2-type domain-containing protein</fullName>
    </recommendedName>
</protein>
<accession>A0A7J3ZJE3</accession>
<evidence type="ECO:0000256" key="3">
    <source>
        <dbReference type="ARBA" id="ARBA00022679"/>
    </source>
</evidence>
<keyword evidence="5" id="KW-0819">tRNA processing</keyword>
<dbReference type="Pfam" id="PF18093">
    <property type="entry name" value="Trm5_N"/>
    <property type="match status" value="1"/>
</dbReference>
<dbReference type="GO" id="GO:0002939">
    <property type="term" value="P:tRNA N1-guanine methylation"/>
    <property type="evidence" value="ECO:0007669"/>
    <property type="project" value="TreeGrafter"/>
</dbReference>
<evidence type="ECO:0000313" key="7">
    <source>
        <dbReference type="EMBL" id="HHQ80178.1"/>
    </source>
</evidence>
<evidence type="ECO:0000256" key="2">
    <source>
        <dbReference type="ARBA" id="ARBA00022603"/>
    </source>
</evidence>
<gene>
    <name evidence="7" type="ORF">ENM78_01760</name>
</gene>
<dbReference type="CDD" id="cd02440">
    <property type="entry name" value="AdoMet_MTases"/>
    <property type="match status" value="1"/>
</dbReference>
<keyword evidence="2" id="KW-0489">Methyltransferase</keyword>
<organism evidence="7">
    <name type="scientific">Fervidicoccus fontis</name>
    <dbReference type="NCBI Taxonomy" id="683846"/>
    <lineage>
        <taxon>Archaea</taxon>
        <taxon>Thermoproteota</taxon>
        <taxon>Thermoprotei</taxon>
        <taxon>Fervidicoccales</taxon>
        <taxon>Fervidicoccaceae</taxon>
        <taxon>Fervidicoccus</taxon>
    </lineage>
</organism>
<feature type="domain" description="SAM-dependent methyltransferase TRM5/TYW2-type" evidence="6">
    <location>
        <begin position="98"/>
        <end position="347"/>
    </location>
</feature>
<dbReference type="InterPro" id="IPR030382">
    <property type="entry name" value="MeTrfase_TRM5/TYW2"/>
</dbReference>
<comment type="caution">
    <text evidence="7">The sequence shown here is derived from an EMBL/GenBank/DDBJ whole genome shotgun (WGS) entry which is preliminary data.</text>
</comment>
<dbReference type="SUPFAM" id="SSF53335">
    <property type="entry name" value="S-adenosyl-L-methionine-dependent methyltransferases"/>
    <property type="match status" value="1"/>
</dbReference>
<dbReference type="PANTHER" id="PTHR23245:SF36">
    <property type="entry name" value="TRNA (GUANINE(37)-N1)-METHYLTRANSFERASE"/>
    <property type="match status" value="1"/>
</dbReference>
<dbReference type="InterPro" id="IPR056743">
    <property type="entry name" value="TRM5-TYW2-like_MTfase"/>
</dbReference>
<dbReference type="PROSITE" id="PS51684">
    <property type="entry name" value="SAM_MT_TRM5_TYW2"/>
    <property type="match status" value="1"/>
</dbReference>
<evidence type="ECO:0000256" key="1">
    <source>
        <dbReference type="ARBA" id="ARBA00022490"/>
    </source>
</evidence>
<dbReference type="Pfam" id="PF02475">
    <property type="entry name" value="TRM5-TYW2_MTfase"/>
    <property type="match status" value="1"/>
</dbReference>
<name>A0A7J3ZJE3_9CREN</name>
<proteinExistence type="predicted"/>
<keyword evidence="3" id="KW-0808">Transferase</keyword>
<evidence type="ECO:0000259" key="6">
    <source>
        <dbReference type="PROSITE" id="PS51684"/>
    </source>
</evidence>
<evidence type="ECO:0000256" key="4">
    <source>
        <dbReference type="ARBA" id="ARBA00022691"/>
    </source>
</evidence>
<dbReference type="AlphaFoldDB" id="A0A7J3ZJE3"/>
<dbReference type="GO" id="GO:0005737">
    <property type="term" value="C:cytoplasm"/>
    <property type="evidence" value="ECO:0007669"/>
    <property type="project" value="TreeGrafter"/>
</dbReference>